<keyword evidence="3" id="KW-1185">Reference proteome</keyword>
<protein>
    <submittedName>
        <fullName evidence="2">Uncharacterized protein</fullName>
    </submittedName>
</protein>
<proteinExistence type="predicted"/>
<dbReference type="InterPro" id="IPR022025">
    <property type="entry name" value="Amidoligase_2"/>
</dbReference>
<feature type="region of interest" description="Disordered" evidence="1">
    <location>
        <begin position="1"/>
        <end position="35"/>
    </location>
</feature>
<dbReference type="GeneID" id="92043195"/>
<name>A0ABR1WLY7_9PEZI</name>
<dbReference type="PANTHER" id="PTHR36847:SF1">
    <property type="entry name" value="AMIDOLIGASE ENZYME"/>
    <property type="match status" value="1"/>
</dbReference>
<feature type="region of interest" description="Disordered" evidence="1">
    <location>
        <begin position="463"/>
        <end position="502"/>
    </location>
</feature>
<dbReference type="PANTHER" id="PTHR36847">
    <property type="entry name" value="AMIDOLIGASE ENZYME"/>
    <property type="match status" value="1"/>
</dbReference>
<evidence type="ECO:0000313" key="2">
    <source>
        <dbReference type="EMBL" id="KAK8084549.1"/>
    </source>
</evidence>
<dbReference type="Pfam" id="PF12224">
    <property type="entry name" value="Amidoligase_2"/>
    <property type="match status" value="1"/>
</dbReference>
<evidence type="ECO:0000256" key="1">
    <source>
        <dbReference type="SAM" id="MobiDB-lite"/>
    </source>
</evidence>
<feature type="compositionally biased region" description="Polar residues" evidence="1">
    <location>
        <begin position="484"/>
        <end position="493"/>
    </location>
</feature>
<evidence type="ECO:0000313" key="3">
    <source>
        <dbReference type="Proteomes" id="UP001433268"/>
    </source>
</evidence>
<dbReference type="EMBL" id="JAQQWN010000005">
    <property type="protein sequence ID" value="KAK8084549.1"/>
    <property type="molecule type" value="Genomic_DNA"/>
</dbReference>
<sequence>MANPTPLTIGAEAEGVLGSGGRTTGKGESSDSDDSEFDITVQEWMFQEIRRTLANNVGVYVNGLDDGAKVNVQSIHMAGGAPLYYGWRVVEESTAKLPIDETRHYHPQVKYTSLELLTPAMEFNQKSLDEIRTVYKCLTITETPGFRPGPLTPTTCGYHVHVGIGAERFSAHQTRRLACVTYATGRLLTQLLPDHRKGNLHARTNCYYSFLAHGQSAYWACEQVRIQAQSQDPEGKDANFGTNGGMQETPLLVPAEIYVPSGPLGFSWEKKENEEKSKGKEVTDASGDVEMQEAPRFTRKLPRGSLPREDLNPESFFYTSPQQVLLSDINLVPSRFEGAGSSPTSIADAVNVVMHCPSAAAVAQLLRPGRLGVSFSNLATPLPATFDADAACAWIGIVAQLCRVAIDWPWEDVAVLLRRCALADAKPDEHDVFDLLVDIGCAEQAAVIQDMVIDGPVGSLFARLDEPDDGGQQPGTGGTSPSSNTAGDGNGTESRPFEINLP</sequence>
<reference evidence="2 3" key="1">
    <citation type="submission" date="2023-01" db="EMBL/GenBank/DDBJ databases">
        <title>Analysis of 21 Apiospora genomes using comparative genomics revels a genus with tremendous synthesis potential of carbohydrate active enzymes and secondary metabolites.</title>
        <authorList>
            <person name="Sorensen T."/>
        </authorList>
    </citation>
    <scope>NUCLEOTIDE SEQUENCE [LARGE SCALE GENOMIC DNA]</scope>
    <source>
        <strain evidence="2 3">CBS 114990</strain>
    </source>
</reference>
<gene>
    <name evidence="2" type="ORF">PG997_005820</name>
</gene>
<accession>A0ABR1WLY7</accession>
<comment type="caution">
    <text evidence="2">The sequence shown here is derived from an EMBL/GenBank/DDBJ whole genome shotgun (WGS) entry which is preliminary data.</text>
</comment>
<organism evidence="2 3">
    <name type="scientific">Apiospora hydei</name>
    <dbReference type="NCBI Taxonomy" id="1337664"/>
    <lineage>
        <taxon>Eukaryota</taxon>
        <taxon>Fungi</taxon>
        <taxon>Dikarya</taxon>
        <taxon>Ascomycota</taxon>
        <taxon>Pezizomycotina</taxon>
        <taxon>Sordariomycetes</taxon>
        <taxon>Xylariomycetidae</taxon>
        <taxon>Amphisphaeriales</taxon>
        <taxon>Apiosporaceae</taxon>
        <taxon>Apiospora</taxon>
    </lineage>
</organism>
<dbReference type="Proteomes" id="UP001433268">
    <property type="component" value="Unassembled WGS sequence"/>
</dbReference>
<dbReference type="RefSeq" id="XP_066669058.1">
    <property type="nucleotide sequence ID" value="XM_066810135.1"/>
</dbReference>